<accession>A0A6B8M950</accession>
<dbReference type="EMBL" id="CP044331">
    <property type="protein sequence ID" value="QGM99108.1"/>
    <property type="molecule type" value="Genomic_DNA"/>
</dbReference>
<sequence>MKIPSAKGDLEALRQMGEAFGVLPGVERVTINADTGSIVLHYDHEDDRFHDHLHRSVHGVNGSRPPETELDQLVHKIEDEAKFLAEHSHTARLIVGLFSDLDREIRKSTNNNADLKLALAASVVGVTVLEIGMTAATPVWLTLSVFTLNHFVELHQPRRQPASARAPMAFKKAR</sequence>
<dbReference type="AlphaFoldDB" id="A0A6B8M950"/>
<protein>
    <submittedName>
        <fullName evidence="1">Uncharacterized protein</fullName>
    </submittedName>
</protein>
<reference evidence="1 2" key="1">
    <citation type="submission" date="2019-09" db="EMBL/GenBank/DDBJ databases">
        <title>Isolation and complete genome sequencing of Methylocystis species.</title>
        <authorList>
            <person name="Rumah B.L."/>
            <person name="Stead C.E."/>
            <person name="Stevens B.C."/>
            <person name="Minton N.P."/>
            <person name="Grosse-Honebrink A."/>
            <person name="Zhang Y."/>
        </authorList>
    </citation>
    <scope>NUCLEOTIDE SEQUENCE [LARGE SCALE GENOMIC DNA]</scope>
    <source>
        <strain evidence="1 2">BRCS2</strain>
    </source>
</reference>
<keyword evidence="2" id="KW-1185">Reference proteome</keyword>
<proteinExistence type="predicted"/>
<name>A0A6B8M950_9HYPH</name>
<dbReference type="Proteomes" id="UP000422569">
    <property type="component" value="Chromosome"/>
</dbReference>
<evidence type="ECO:0000313" key="2">
    <source>
        <dbReference type="Proteomes" id="UP000422569"/>
    </source>
</evidence>
<organism evidence="1 2">
    <name type="scientific">Methylocystis parvus</name>
    <dbReference type="NCBI Taxonomy" id="134"/>
    <lineage>
        <taxon>Bacteria</taxon>
        <taxon>Pseudomonadati</taxon>
        <taxon>Pseudomonadota</taxon>
        <taxon>Alphaproteobacteria</taxon>
        <taxon>Hyphomicrobiales</taxon>
        <taxon>Methylocystaceae</taxon>
        <taxon>Methylocystis</taxon>
    </lineage>
</organism>
<gene>
    <name evidence="1" type="ORF">F7D14_17525</name>
</gene>
<evidence type="ECO:0000313" key="1">
    <source>
        <dbReference type="EMBL" id="QGM99108.1"/>
    </source>
</evidence>
<dbReference type="KEGG" id="mpar:F7D14_17525"/>